<dbReference type="Pfam" id="PF01207">
    <property type="entry name" value="Dus"/>
    <property type="match status" value="1"/>
</dbReference>
<comment type="catalytic activity">
    <reaction evidence="11">
        <text>a 5,6-dihydrouridine in tRNA + NAD(+) = a uridine in tRNA + NADH + H(+)</text>
        <dbReference type="Rhea" id="RHEA:54452"/>
        <dbReference type="Rhea" id="RHEA-COMP:13339"/>
        <dbReference type="Rhea" id="RHEA-COMP:13887"/>
        <dbReference type="ChEBI" id="CHEBI:15378"/>
        <dbReference type="ChEBI" id="CHEBI:57540"/>
        <dbReference type="ChEBI" id="CHEBI:57945"/>
        <dbReference type="ChEBI" id="CHEBI:65315"/>
        <dbReference type="ChEBI" id="CHEBI:74443"/>
    </reaction>
</comment>
<comment type="catalytic activity">
    <reaction evidence="10">
        <text>a 5,6-dihydrouridine in tRNA + NADP(+) = a uridine in tRNA + NADPH + H(+)</text>
        <dbReference type="Rhea" id="RHEA:23624"/>
        <dbReference type="Rhea" id="RHEA-COMP:13339"/>
        <dbReference type="Rhea" id="RHEA-COMP:13887"/>
        <dbReference type="ChEBI" id="CHEBI:15378"/>
        <dbReference type="ChEBI" id="CHEBI:57783"/>
        <dbReference type="ChEBI" id="CHEBI:58349"/>
        <dbReference type="ChEBI" id="CHEBI:65315"/>
        <dbReference type="ChEBI" id="CHEBI:74443"/>
    </reaction>
</comment>
<keyword evidence="7" id="KW-0521">NADP</keyword>
<dbReference type="Gene3D" id="3.20.20.70">
    <property type="entry name" value="Aldolase class I"/>
    <property type="match status" value="1"/>
</dbReference>
<keyword evidence="3" id="KW-0820">tRNA-binding</keyword>
<comment type="similarity">
    <text evidence="12">Belongs to the dus family.</text>
</comment>
<proteinExistence type="inferred from homology"/>
<dbReference type="GO" id="GO:0017150">
    <property type="term" value="F:tRNA dihydrouridine synthase activity"/>
    <property type="evidence" value="ECO:0007669"/>
    <property type="project" value="InterPro"/>
</dbReference>
<evidence type="ECO:0000313" key="16">
    <source>
        <dbReference type="EMBL" id="WRO20410.1"/>
    </source>
</evidence>
<dbReference type="AlphaFoldDB" id="A0AAU0UHC6"/>
<evidence type="ECO:0000256" key="3">
    <source>
        <dbReference type="ARBA" id="ARBA00022555"/>
    </source>
</evidence>
<organism evidence="16 17">
    <name type="scientific">Metallumcola ferriviriculae</name>
    <dbReference type="NCBI Taxonomy" id="3039180"/>
    <lineage>
        <taxon>Bacteria</taxon>
        <taxon>Bacillati</taxon>
        <taxon>Bacillota</taxon>
        <taxon>Clostridia</taxon>
        <taxon>Neomoorellales</taxon>
        <taxon>Desulfitibacteraceae</taxon>
        <taxon>Metallumcola</taxon>
    </lineage>
</organism>
<evidence type="ECO:0000256" key="7">
    <source>
        <dbReference type="ARBA" id="ARBA00022857"/>
    </source>
</evidence>
<dbReference type="GO" id="GO:0000049">
    <property type="term" value="F:tRNA binding"/>
    <property type="evidence" value="ECO:0007669"/>
    <property type="project" value="UniProtKB-KW"/>
</dbReference>
<evidence type="ECO:0000256" key="4">
    <source>
        <dbReference type="ARBA" id="ARBA00022630"/>
    </source>
</evidence>
<evidence type="ECO:0000256" key="10">
    <source>
        <dbReference type="ARBA" id="ARBA00048205"/>
    </source>
</evidence>
<dbReference type="Gene3D" id="1.10.1200.80">
    <property type="entry name" value="Putative flavin oxidoreducatase, domain 2"/>
    <property type="match status" value="1"/>
</dbReference>
<feature type="domain" description="DUS-like FMN-binding" evidence="15">
    <location>
        <begin position="16"/>
        <end position="315"/>
    </location>
</feature>
<evidence type="ECO:0000256" key="5">
    <source>
        <dbReference type="ARBA" id="ARBA00022643"/>
    </source>
</evidence>
<accession>A0AAU0UHC6</accession>
<evidence type="ECO:0000256" key="6">
    <source>
        <dbReference type="ARBA" id="ARBA00022694"/>
    </source>
</evidence>
<feature type="binding site" evidence="14">
    <location>
        <begin position="226"/>
        <end position="227"/>
    </location>
    <ligand>
        <name>FMN</name>
        <dbReference type="ChEBI" id="CHEBI:58210"/>
    </ligand>
</feature>
<keyword evidence="6 12" id="KW-0819">tRNA processing</keyword>
<dbReference type="InterPro" id="IPR004652">
    <property type="entry name" value="DusB-like"/>
</dbReference>
<dbReference type="PANTHER" id="PTHR45846">
    <property type="entry name" value="TRNA-DIHYDROURIDINE(47) SYNTHASE [NAD(P)(+)]-LIKE"/>
    <property type="match status" value="1"/>
</dbReference>
<dbReference type="PROSITE" id="PS01136">
    <property type="entry name" value="UPF0034"/>
    <property type="match status" value="1"/>
</dbReference>
<evidence type="ECO:0000256" key="1">
    <source>
        <dbReference type="ARBA" id="ARBA00001917"/>
    </source>
</evidence>
<dbReference type="EMBL" id="CP121694">
    <property type="protein sequence ID" value="WRO20410.1"/>
    <property type="molecule type" value="Genomic_DNA"/>
</dbReference>
<evidence type="ECO:0000313" key="17">
    <source>
        <dbReference type="Proteomes" id="UP001329915"/>
    </source>
</evidence>
<dbReference type="InterPro" id="IPR001269">
    <property type="entry name" value="DUS_fam"/>
</dbReference>
<keyword evidence="5 12" id="KW-0288">FMN</keyword>
<evidence type="ECO:0000256" key="12">
    <source>
        <dbReference type="PIRNR" id="PIRNR006621"/>
    </source>
</evidence>
<dbReference type="NCBIfam" id="TIGR00737">
    <property type="entry name" value="nifR3_yhdG"/>
    <property type="match status" value="1"/>
</dbReference>
<dbReference type="InterPro" id="IPR024036">
    <property type="entry name" value="tRNA-dHydroUridine_Synthase_C"/>
</dbReference>
<comment type="function">
    <text evidence="2 12">Catalyzes the synthesis of 5,6-dihydrouridine (D), a modified base found in the D-loop of most tRNAs, via the reduction of the C5-C6 double bond in target uridines.</text>
</comment>
<dbReference type="KEGG" id="dbc:MFMK1_000178"/>
<dbReference type="RefSeq" id="WP_366923308.1">
    <property type="nucleotide sequence ID" value="NZ_CP121694.1"/>
</dbReference>
<evidence type="ECO:0000259" key="15">
    <source>
        <dbReference type="Pfam" id="PF01207"/>
    </source>
</evidence>
<evidence type="ECO:0000256" key="8">
    <source>
        <dbReference type="ARBA" id="ARBA00022884"/>
    </source>
</evidence>
<feature type="binding site" evidence="14">
    <location>
        <position position="171"/>
    </location>
    <ligand>
        <name>FMN</name>
        <dbReference type="ChEBI" id="CHEBI:58210"/>
    </ligand>
</feature>
<dbReference type="EC" id="1.3.1.-" evidence="12"/>
<keyword evidence="14" id="KW-0547">Nucleotide-binding</keyword>
<feature type="binding site" evidence="14">
    <location>
        <position position="141"/>
    </location>
    <ligand>
        <name>FMN</name>
        <dbReference type="ChEBI" id="CHEBI:58210"/>
    </ligand>
</feature>
<evidence type="ECO:0000256" key="9">
    <source>
        <dbReference type="ARBA" id="ARBA00023002"/>
    </source>
</evidence>
<name>A0AAU0UHC6_9FIRM</name>
<dbReference type="GO" id="GO:0050660">
    <property type="term" value="F:flavin adenine dinucleotide binding"/>
    <property type="evidence" value="ECO:0007669"/>
    <property type="project" value="InterPro"/>
</dbReference>
<dbReference type="InterPro" id="IPR018517">
    <property type="entry name" value="tRNA_hU_synthase_CS"/>
</dbReference>
<reference evidence="16 17" key="1">
    <citation type="submission" date="2023-04" db="EMBL/GenBank/DDBJ databases">
        <authorList>
            <person name="Hsu D."/>
        </authorList>
    </citation>
    <scope>NUCLEOTIDE SEQUENCE [LARGE SCALE GENOMIC DNA]</scope>
    <source>
        <strain evidence="16 17">MK1</strain>
    </source>
</reference>
<dbReference type="InterPro" id="IPR035587">
    <property type="entry name" value="DUS-like_FMN-bd"/>
</dbReference>
<dbReference type="SUPFAM" id="SSF51395">
    <property type="entry name" value="FMN-linked oxidoreductases"/>
    <property type="match status" value="1"/>
</dbReference>
<protein>
    <recommendedName>
        <fullName evidence="12">tRNA-dihydrouridine synthase</fullName>
        <ecNumber evidence="12">1.3.1.-</ecNumber>
    </recommendedName>
</protein>
<feature type="binding site" evidence="14">
    <location>
        <begin position="18"/>
        <end position="20"/>
    </location>
    <ligand>
        <name>FMN</name>
        <dbReference type="ChEBI" id="CHEBI:58210"/>
    </ligand>
</feature>
<keyword evidence="17" id="KW-1185">Reference proteome</keyword>
<evidence type="ECO:0000256" key="13">
    <source>
        <dbReference type="PIRSR" id="PIRSR006621-1"/>
    </source>
</evidence>
<feature type="binding site" evidence="14">
    <location>
        <position position="72"/>
    </location>
    <ligand>
        <name>FMN</name>
        <dbReference type="ChEBI" id="CHEBI:58210"/>
    </ligand>
</feature>
<comment type="cofactor">
    <cofactor evidence="1 12 14">
        <name>FMN</name>
        <dbReference type="ChEBI" id="CHEBI:58210"/>
    </cofactor>
</comment>
<sequence length="328" mass="35423">MGLTPAGMLKNNSVIAAPMAGVTDKTYRVLAKEAGCGLVVTEMVSAKALVYNNQRTFKLVEIAGEKPPIAVQLFGSDPVAMAEAAVIIQGLGADMVDINMGCPTPKIVRSGEGSALMKTPLLAKRIVASVSHAVTIPVSVKIRAGWDKDNVNAPSFAAAMVDAGAAMVTVHGRTREQFYSGKASWEVIKEVKNSVPVPVVGNGDIWAPADAARMLAVTGCDGVMVGRGALGNPWIFNRITKFLITGEMVPPPTAEEKINMALRHLDMMVDAKGQYTAVREMRKHVAWYIKGLWNATKIREIVNKQQDVMSLKRVLKQYKEMPDNLPLR</sequence>
<dbReference type="PIRSF" id="PIRSF006621">
    <property type="entry name" value="Dus"/>
    <property type="match status" value="1"/>
</dbReference>
<feature type="active site" description="Proton donor" evidence="13">
    <location>
        <position position="102"/>
    </location>
</feature>
<dbReference type="PANTHER" id="PTHR45846:SF1">
    <property type="entry name" value="TRNA-DIHYDROURIDINE(47) SYNTHASE [NAD(P)(+)]-LIKE"/>
    <property type="match status" value="1"/>
</dbReference>
<dbReference type="Proteomes" id="UP001329915">
    <property type="component" value="Chromosome"/>
</dbReference>
<evidence type="ECO:0000256" key="2">
    <source>
        <dbReference type="ARBA" id="ARBA00002790"/>
    </source>
</evidence>
<dbReference type="CDD" id="cd02801">
    <property type="entry name" value="DUS_like_FMN"/>
    <property type="match status" value="1"/>
</dbReference>
<gene>
    <name evidence="16" type="primary">dusB</name>
    <name evidence="16" type="ORF">MFMK1_000178</name>
</gene>
<keyword evidence="8" id="KW-0694">RNA-binding</keyword>
<keyword evidence="4 12" id="KW-0285">Flavoprotein</keyword>
<keyword evidence="9 12" id="KW-0560">Oxidoreductase</keyword>
<evidence type="ECO:0000256" key="14">
    <source>
        <dbReference type="PIRSR" id="PIRSR006621-2"/>
    </source>
</evidence>
<dbReference type="InterPro" id="IPR013785">
    <property type="entry name" value="Aldolase_TIM"/>
</dbReference>
<evidence type="ECO:0000256" key="11">
    <source>
        <dbReference type="ARBA" id="ARBA00048802"/>
    </source>
</evidence>